<evidence type="ECO:0000313" key="3">
    <source>
        <dbReference type="Proteomes" id="UP000772434"/>
    </source>
</evidence>
<dbReference type="Proteomes" id="UP000772434">
    <property type="component" value="Unassembled WGS sequence"/>
</dbReference>
<evidence type="ECO:0000313" key="2">
    <source>
        <dbReference type="EMBL" id="KAF9070882.1"/>
    </source>
</evidence>
<dbReference type="AlphaFoldDB" id="A0A9P5PXG8"/>
<keyword evidence="3" id="KW-1185">Reference proteome</keyword>
<name>A0A9P5PXG8_9AGAR</name>
<organism evidence="2 3">
    <name type="scientific">Rhodocollybia butyracea</name>
    <dbReference type="NCBI Taxonomy" id="206335"/>
    <lineage>
        <taxon>Eukaryota</taxon>
        <taxon>Fungi</taxon>
        <taxon>Dikarya</taxon>
        <taxon>Basidiomycota</taxon>
        <taxon>Agaricomycotina</taxon>
        <taxon>Agaricomycetes</taxon>
        <taxon>Agaricomycetidae</taxon>
        <taxon>Agaricales</taxon>
        <taxon>Marasmiineae</taxon>
        <taxon>Omphalotaceae</taxon>
        <taxon>Rhodocollybia</taxon>
    </lineage>
</organism>
<sequence>MQNDTGALKRKRVDSGGLLGPDGFVTAKPSKSGRTSAPSFQSAFSTAKKKPDTKIASATRLPISDFATLKPVAPHKPALPKPAPRSDFILDSQFPAERVTDGSNLAPTIPAKPAYRANILSHSIHGMKPLPKPFPRPVLSSAENPSVSSESSSSSKPSSKLKAPILPVLQDPSSIKTPAKSLLKSIAPPRISPWRPVIGHKVLPAQLQLQPSTPPSKPLRTIATTRVARATDISTENGTAELASIFLQDPADSETADITEIKSGLDVSPQKGNSGRGLKFLRNGLAAHAASYLTHTNTSLVLWAKESSTRSRLPKADLRLRVIKIIHHPSLEGRASSTAGLALCCLHDRLPFLDNDRPAAEFPVLDSEMDTRPAMVLVLFSFAHDPSPPTTPIRNAGLFKEDAEFWVWKPWRTLPLSNCQIHSFSLEQYCETKVENTVLFCQRFGHYSS</sequence>
<proteinExistence type="predicted"/>
<dbReference type="OrthoDB" id="3215163at2759"/>
<feature type="region of interest" description="Disordered" evidence="1">
    <location>
        <begin position="131"/>
        <end position="165"/>
    </location>
</feature>
<comment type="caution">
    <text evidence="2">The sequence shown here is derived from an EMBL/GenBank/DDBJ whole genome shotgun (WGS) entry which is preliminary data.</text>
</comment>
<protein>
    <submittedName>
        <fullName evidence="2">Uncharacterized protein</fullName>
    </submittedName>
</protein>
<gene>
    <name evidence="2" type="ORF">BDP27DRAFT_572570</name>
</gene>
<accession>A0A9P5PXG8</accession>
<evidence type="ECO:0000256" key="1">
    <source>
        <dbReference type="SAM" id="MobiDB-lite"/>
    </source>
</evidence>
<feature type="compositionally biased region" description="Polar residues" evidence="1">
    <location>
        <begin position="32"/>
        <end position="45"/>
    </location>
</feature>
<reference evidence="2" key="1">
    <citation type="submission" date="2020-11" db="EMBL/GenBank/DDBJ databases">
        <authorList>
            <consortium name="DOE Joint Genome Institute"/>
            <person name="Ahrendt S."/>
            <person name="Riley R."/>
            <person name="Andreopoulos W."/>
            <person name="Labutti K."/>
            <person name="Pangilinan J."/>
            <person name="Ruiz-Duenas F.J."/>
            <person name="Barrasa J.M."/>
            <person name="Sanchez-Garcia M."/>
            <person name="Camarero S."/>
            <person name="Miyauchi S."/>
            <person name="Serrano A."/>
            <person name="Linde D."/>
            <person name="Babiker R."/>
            <person name="Drula E."/>
            <person name="Ayuso-Fernandez I."/>
            <person name="Pacheco R."/>
            <person name="Padilla G."/>
            <person name="Ferreira P."/>
            <person name="Barriuso J."/>
            <person name="Kellner H."/>
            <person name="Castanera R."/>
            <person name="Alfaro M."/>
            <person name="Ramirez L."/>
            <person name="Pisabarro A.G."/>
            <person name="Kuo A."/>
            <person name="Tritt A."/>
            <person name="Lipzen A."/>
            <person name="He G."/>
            <person name="Yan M."/>
            <person name="Ng V."/>
            <person name="Cullen D."/>
            <person name="Martin F."/>
            <person name="Rosso M.-N."/>
            <person name="Henrissat B."/>
            <person name="Hibbett D."/>
            <person name="Martinez A.T."/>
            <person name="Grigoriev I.V."/>
        </authorList>
    </citation>
    <scope>NUCLEOTIDE SEQUENCE</scope>
    <source>
        <strain evidence="2">AH 40177</strain>
    </source>
</reference>
<dbReference type="EMBL" id="JADNRY010000037">
    <property type="protein sequence ID" value="KAF9070882.1"/>
    <property type="molecule type" value="Genomic_DNA"/>
</dbReference>
<feature type="compositionally biased region" description="Low complexity" evidence="1">
    <location>
        <begin position="138"/>
        <end position="163"/>
    </location>
</feature>
<feature type="region of interest" description="Disordered" evidence="1">
    <location>
        <begin position="1"/>
        <end position="55"/>
    </location>
</feature>